<reference evidence="1" key="1">
    <citation type="journal article" date="2014" name="Int. J. Syst. Evol. Microbiol.">
        <title>Complete genome sequence of Corynebacterium casei LMG S-19264T (=DSM 44701T), isolated from a smear-ripened cheese.</title>
        <authorList>
            <consortium name="US DOE Joint Genome Institute (JGI-PGF)"/>
            <person name="Walter F."/>
            <person name="Albersmeier A."/>
            <person name="Kalinowski J."/>
            <person name="Ruckert C."/>
        </authorList>
    </citation>
    <scope>NUCLEOTIDE SEQUENCE</scope>
    <source>
        <strain evidence="1">CGMCC 1.12751</strain>
    </source>
</reference>
<proteinExistence type="predicted"/>
<dbReference type="Pfam" id="PF19822">
    <property type="entry name" value="DUF6304"/>
    <property type="match status" value="1"/>
</dbReference>
<keyword evidence="2" id="KW-1185">Reference proteome</keyword>
<dbReference type="EMBL" id="BMFQ01000003">
    <property type="protein sequence ID" value="GGG52442.1"/>
    <property type="molecule type" value="Genomic_DNA"/>
</dbReference>
<reference evidence="1" key="2">
    <citation type="submission" date="2020-09" db="EMBL/GenBank/DDBJ databases">
        <authorList>
            <person name="Sun Q."/>
            <person name="Zhou Y."/>
        </authorList>
    </citation>
    <scope>NUCLEOTIDE SEQUENCE</scope>
    <source>
        <strain evidence="1">CGMCC 1.12751</strain>
    </source>
</reference>
<dbReference type="InterPro" id="IPR046271">
    <property type="entry name" value="DUF6304"/>
</dbReference>
<evidence type="ECO:0000313" key="1">
    <source>
        <dbReference type="EMBL" id="GGG52442.1"/>
    </source>
</evidence>
<comment type="caution">
    <text evidence="1">The sequence shown here is derived from an EMBL/GenBank/DDBJ whole genome shotgun (WGS) entry which is preliminary data.</text>
</comment>
<dbReference type="Proteomes" id="UP000625976">
    <property type="component" value="Unassembled WGS sequence"/>
</dbReference>
<evidence type="ECO:0000313" key="2">
    <source>
        <dbReference type="Proteomes" id="UP000625976"/>
    </source>
</evidence>
<dbReference type="AlphaFoldDB" id="A0A917GNT3"/>
<protein>
    <submittedName>
        <fullName evidence="1">Uncharacterized protein</fullName>
    </submittedName>
</protein>
<organism evidence="1 2">
    <name type="scientific">Bizionia arctica</name>
    <dbReference type="NCBI Taxonomy" id="1495645"/>
    <lineage>
        <taxon>Bacteria</taxon>
        <taxon>Pseudomonadati</taxon>
        <taxon>Bacteroidota</taxon>
        <taxon>Flavobacteriia</taxon>
        <taxon>Flavobacteriales</taxon>
        <taxon>Flavobacteriaceae</taxon>
        <taxon>Bizionia</taxon>
    </lineage>
</organism>
<accession>A0A917GNT3</accession>
<gene>
    <name evidence="1" type="ORF">GCM10010976_24460</name>
</gene>
<name>A0A917GNT3_9FLAO</name>
<dbReference type="RefSeq" id="WP_188465285.1">
    <property type="nucleotide sequence ID" value="NZ_BMFQ01000003.1"/>
</dbReference>
<sequence>MKIYSAKYKDKFGELETKIYSDGSSLNLTLRGIQFEGTDFEGLEGIVDESKFEYVLYENGIGDLTNFELMAVIPVNIVRNKKEIIGNLETFIATGNNNSVVRLKLETEYDTFLSEKEYGYFEDAIIGIQEKLPENTKIKTCLSCKYSNYHPIGNGMFGGLNCFKNLKEDVENVSGKSDLMVMWDKGMENKKTFNVQETFVCDDHKFVTKNDWVYKDWT</sequence>